<dbReference type="InterPro" id="IPR034163">
    <property type="entry name" value="Aspergillopepsin-like_cat_dom"/>
</dbReference>
<dbReference type="SUPFAM" id="SSF50630">
    <property type="entry name" value="Acid proteases"/>
    <property type="match status" value="1"/>
</dbReference>
<reference evidence="19 20" key="1">
    <citation type="submission" date="2019-04" db="EMBL/GenBank/DDBJ databases">
        <title>Friends and foes A comparative genomics study of 23 Aspergillus species from section Flavi.</title>
        <authorList>
            <consortium name="DOE Joint Genome Institute"/>
            <person name="Kjaerbolling I."/>
            <person name="Vesth T."/>
            <person name="Frisvad J.C."/>
            <person name="Nybo J.L."/>
            <person name="Theobald S."/>
            <person name="Kildgaard S."/>
            <person name="Isbrandt T."/>
            <person name="Kuo A."/>
            <person name="Sato A."/>
            <person name="Lyhne E.K."/>
            <person name="Kogle M.E."/>
            <person name="Wiebenga A."/>
            <person name="Kun R.S."/>
            <person name="Lubbers R.J."/>
            <person name="Makela M.R."/>
            <person name="Barry K."/>
            <person name="Chovatia M."/>
            <person name="Clum A."/>
            <person name="Daum C."/>
            <person name="Haridas S."/>
            <person name="He G."/>
            <person name="LaButti K."/>
            <person name="Lipzen A."/>
            <person name="Mondo S."/>
            <person name="Riley R."/>
            <person name="Salamov A."/>
            <person name="Simmons B.A."/>
            <person name="Magnuson J.K."/>
            <person name="Henrissat B."/>
            <person name="Mortensen U.H."/>
            <person name="Larsen T.O."/>
            <person name="Devries R.P."/>
            <person name="Grigoriev I.V."/>
            <person name="Machida M."/>
            <person name="Baker S.E."/>
            <person name="Andersen M.R."/>
        </authorList>
    </citation>
    <scope>NUCLEOTIDE SEQUENCE [LARGE SCALE GENOMIC DNA]</scope>
    <source>
        <strain evidence="19 20">CBS 151.66</strain>
    </source>
</reference>
<evidence type="ECO:0000256" key="14">
    <source>
        <dbReference type="ARBA" id="ARBA00033457"/>
    </source>
</evidence>
<keyword evidence="20" id="KW-1185">Reference proteome</keyword>
<feature type="active site" evidence="15">
    <location>
        <position position="123"/>
    </location>
</feature>
<dbReference type="PROSITE" id="PS00141">
    <property type="entry name" value="ASP_PROTEASE"/>
    <property type="match status" value="1"/>
</dbReference>
<organism evidence="19 20">
    <name type="scientific">Aspergillus leporis</name>
    <dbReference type="NCBI Taxonomy" id="41062"/>
    <lineage>
        <taxon>Eukaryota</taxon>
        <taxon>Fungi</taxon>
        <taxon>Dikarya</taxon>
        <taxon>Ascomycota</taxon>
        <taxon>Pezizomycotina</taxon>
        <taxon>Eurotiomycetes</taxon>
        <taxon>Eurotiomycetidae</taxon>
        <taxon>Eurotiales</taxon>
        <taxon>Aspergillaceae</taxon>
        <taxon>Aspergillus</taxon>
        <taxon>Aspergillus subgen. Circumdati</taxon>
    </lineage>
</organism>
<evidence type="ECO:0000256" key="17">
    <source>
        <dbReference type="SAM" id="SignalP"/>
    </source>
</evidence>
<evidence type="ECO:0000259" key="18">
    <source>
        <dbReference type="PROSITE" id="PS51767"/>
    </source>
</evidence>
<dbReference type="InterPro" id="IPR001461">
    <property type="entry name" value="Aspartic_peptidase_A1"/>
</dbReference>
<keyword evidence="6" id="KW-0964">Secreted</keyword>
<dbReference type="FunFam" id="2.40.70.10:FF:000026">
    <property type="entry name" value="Endothiapepsin"/>
    <property type="match status" value="1"/>
</dbReference>
<keyword evidence="12" id="KW-0325">Glycoprotein</keyword>
<evidence type="ECO:0000256" key="11">
    <source>
        <dbReference type="ARBA" id="ARBA00023145"/>
    </source>
</evidence>
<evidence type="ECO:0000256" key="8">
    <source>
        <dbReference type="ARBA" id="ARBA00022729"/>
    </source>
</evidence>
<keyword evidence="10 16" id="KW-0378">Hydrolase</keyword>
<proteinExistence type="inferred from homology"/>
<evidence type="ECO:0000313" key="20">
    <source>
        <dbReference type="Proteomes" id="UP000326565"/>
    </source>
</evidence>
<keyword evidence="8 17" id="KW-0732">Signal</keyword>
<comment type="subcellular location">
    <subcellularLocation>
        <location evidence="2">Secreted</location>
    </subcellularLocation>
</comment>
<comment type="similarity">
    <text evidence="3 16">Belongs to the peptidase A1 family.</text>
</comment>
<dbReference type="Proteomes" id="UP000326565">
    <property type="component" value="Unassembled WGS sequence"/>
</dbReference>
<dbReference type="EC" id="3.4.23.18" evidence="4"/>
<dbReference type="GO" id="GO:0005576">
    <property type="term" value="C:extracellular region"/>
    <property type="evidence" value="ECO:0007669"/>
    <property type="project" value="UniProtKB-SubCell"/>
</dbReference>
<feature type="domain" description="Peptidase A1" evidence="18">
    <location>
        <begin position="107"/>
        <end position="422"/>
    </location>
</feature>
<keyword evidence="9 16" id="KW-0064">Aspartyl protease</keyword>
<evidence type="ECO:0000256" key="12">
    <source>
        <dbReference type="ARBA" id="ARBA00023180"/>
    </source>
</evidence>
<dbReference type="Pfam" id="PF00026">
    <property type="entry name" value="Asp"/>
    <property type="match status" value="1"/>
</dbReference>
<evidence type="ECO:0000256" key="10">
    <source>
        <dbReference type="ARBA" id="ARBA00022801"/>
    </source>
</evidence>
<keyword evidence="11" id="KW-0865">Zymogen</keyword>
<evidence type="ECO:0000256" key="2">
    <source>
        <dbReference type="ARBA" id="ARBA00004613"/>
    </source>
</evidence>
<dbReference type="PANTHER" id="PTHR47966:SF23">
    <property type="entry name" value="ASPARTIC ENDOPEPTIDASE, PUTATIVE (AFU_ORTHOLOGUE AFUA_2G15950)-RELATED"/>
    <property type="match status" value="1"/>
</dbReference>
<dbReference type="OrthoDB" id="2747330at2759"/>
<dbReference type="PRINTS" id="PR00792">
    <property type="entry name" value="PEPSIN"/>
</dbReference>
<evidence type="ECO:0000256" key="7">
    <source>
        <dbReference type="ARBA" id="ARBA00022670"/>
    </source>
</evidence>
<name>A0A5N5WYH0_9EURO</name>
<dbReference type="InterPro" id="IPR001969">
    <property type="entry name" value="Aspartic_peptidase_AS"/>
</dbReference>
<keyword evidence="7 16" id="KW-0645">Protease</keyword>
<evidence type="ECO:0000256" key="3">
    <source>
        <dbReference type="ARBA" id="ARBA00007447"/>
    </source>
</evidence>
<evidence type="ECO:0000256" key="6">
    <source>
        <dbReference type="ARBA" id="ARBA00022525"/>
    </source>
</evidence>
<dbReference type="AlphaFoldDB" id="A0A5N5WYH0"/>
<dbReference type="EMBL" id="ML732253">
    <property type="protein sequence ID" value="KAB8072200.1"/>
    <property type="molecule type" value="Genomic_DNA"/>
</dbReference>
<evidence type="ECO:0000256" key="1">
    <source>
        <dbReference type="ARBA" id="ARBA00000391"/>
    </source>
</evidence>
<dbReference type="InterPro" id="IPR021109">
    <property type="entry name" value="Peptidase_aspartic_dom_sf"/>
</dbReference>
<dbReference type="Gene3D" id="2.40.70.10">
    <property type="entry name" value="Acid Proteases"/>
    <property type="match status" value="2"/>
</dbReference>
<evidence type="ECO:0000256" key="16">
    <source>
        <dbReference type="RuleBase" id="RU000454"/>
    </source>
</evidence>
<dbReference type="CDD" id="cd06097">
    <property type="entry name" value="Aspergillopepsin_like"/>
    <property type="match status" value="1"/>
</dbReference>
<evidence type="ECO:0000256" key="4">
    <source>
        <dbReference type="ARBA" id="ARBA00013210"/>
    </source>
</evidence>
<sequence length="425" mass="44854">MKLILSFLLALSFAYGVFSLPASSKSQLKGRSFKVERVRRGLEPVHGPTALRKAYEKFGIVPTDFGIDLDDFEPITAKHAVATREDVSEPDQKGAVSAASVQGDAAFVSPVTIGGQKIVLNFDTGSADFWVMNTGLPEAAQKDRTVFNPSNSSTFKKIEGATFNISYGDASSAWGSVGTDTVNIGGAVVESQAIGIPDKVSSSFIEDTTSNGLVGLGFSSLNTVKPKQQKTFFENIADRLQEPVLTATLKADGVGEYEFGILDHDKYQGDIANVTVDPSNGFWQFESAHFSVADGSVQDIKNTPTAIADTGTSLMLLSQEVVDAYYAKVDGAIFASSASGYIYPCNASLPSLSIAVGSKHLATVPGNLINFSEVGVNKTTGGKVCYGGIQSNGGSSMQILGDVFLKAFFVVFDLRGPSLGVATPN</sequence>
<evidence type="ECO:0000256" key="13">
    <source>
        <dbReference type="ARBA" id="ARBA00029931"/>
    </source>
</evidence>
<dbReference type="PANTHER" id="PTHR47966">
    <property type="entry name" value="BETA-SITE APP-CLEAVING ENZYME, ISOFORM A-RELATED"/>
    <property type="match status" value="1"/>
</dbReference>
<accession>A0A5N5WYH0</accession>
<evidence type="ECO:0000256" key="9">
    <source>
        <dbReference type="ARBA" id="ARBA00022750"/>
    </source>
</evidence>
<feature type="chain" id="PRO_5025056502" description="Aspergillopepsin-1" evidence="17">
    <location>
        <begin position="20"/>
        <end position="425"/>
    </location>
</feature>
<dbReference type="GO" id="GO:0004190">
    <property type="term" value="F:aspartic-type endopeptidase activity"/>
    <property type="evidence" value="ECO:0007669"/>
    <property type="project" value="UniProtKB-KW"/>
</dbReference>
<protein>
    <recommendedName>
        <fullName evidence="5">Aspergillopepsin-1</fullName>
        <ecNumber evidence="4">3.4.23.18</ecNumber>
    </recommendedName>
    <alternativeName>
        <fullName evidence="13">Aspergillopepsin I</fullName>
    </alternativeName>
    <alternativeName>
        <fullName evidence="14">Aspergillopeptidase A</fullName>
    </alternativeName>
</protein>
<dbReference type="FunFam" id="2.40.70.10:FF:000024">
    <property type="entry name" value="Endothiapepsin"/>
    <property type="match status" value="1"/>
</dbReference>
<evidence type="ECO:0000313" key="19">
    <source>
        <dbReference type="EMBL" id="KAB8072200.1"/>
    </source>
</evidence>
<evidence type="ECO:0000256" key="5">
    <source>
        <dbReference type="ARBA" id="ARBA00020252"/>
    </source>
</evidence>
<feature type="signal peptide" evidence="17">
    <location>
        <begin position="1"/>
        <end position="19"/>
    </location>
</feature>
<dbReference type="GO" id="GO:0006508">
    <property type="term" value="P:proteolysis"/>
    <property type="evidence" value="ECO:0007669"/>
    <property type="project" value="UniProtKB-KW"/>
</dbReference>
<dbReference type="InterPro" id="IPR033121">
    <property type="entry name" value="PEPTIDASE_A1"/>
</dbReference>
<evidence type="ECO:0000256" key="15">
    <source>
        <dbReference type="PIRSR" id="PIRSR601461-1"/>
    </source>
</evidence>
<gene>
    <name evidence="19" type="ORF">BDV29DRAFT_177869</name>
</gene>
<dbReference type="PROSITE" id="PS51767">
    <property type="entry name" value="PEPTIDASE_A1"/>
    <property type="match status" value="1"/>
</dbReference>
<comment type="catalytic activity">
    <reaction evidence="1">
        <text>Hydrolysis of proteins with broad specificity. Generally favors hydrophobic residues in P1 and P1', but also accepts Lys in P1, which leads to activation of trypsinogen. Does not clot milk.</text>
        <dbReference type="EC" id="3.4.23.18"/>
    </reaction>
</comment>
<feature type="active site" evidence="15">
    <location>
        <position position="309"/>
    </location>
</feature>